<reference evidence="4 5" key="1">
    <citation type="journal article" date="2024" name="Insects">
        <title>An Improved Chromosome-Level Genome Assembly of the Firefly Pyrocoelia pectoralis.</title>
        <authorList>
            <person name="Fu X."/>
            <person name="Meyer-Rochow V.B."/>
            <person name="Ballantyne L."/>
            <person name="Zhu X."/>
        </authorList>
    </citation>
    <scope>NUCLEOTIDE SEQUENCE [LARGE SCALE GENOMIC DNA]</scope>
    <source>
        <strain evidence="4">XCY_ONT2</strain>
    </source>
</reference>
<dbReference type="SMART" id="SM00248">
    <property type="entry name" value="ANK"/>
    <property type="match status" value="4"/>
</dbReference>
<dbReference type="Gene3D" id="1.25.40.20">
    <property type="entry name" value="Ankyrin repeat-containing domain"/>
    <property type="match status" value="2"/>
</dbReference>
<feature type="repeat" description="ANK" evidence="3">
    <location>
        <begin position="149"/>
        <end position="181"/>
    </location>
</feature>
<proteinExistence type="predicted"/>
<dbReference type="PROSITE" id="PS50297">
    <property type="entry name" value="ANK_REP_REGION"/>
    <property type="match status" value="3"/>
</dbReference>
<evidence type="ECO:0000256" key="1">
    <source>
        <dbReference type="ARBA" id="ARBA00022737"/>
    </source>
</evidence>
<dbReference type="SUPFAM" id="SSF48403">
    <property type="entry name" value="Ankyrin repeat"/>
    <property type="match status" value="1"/>
</dbReference>
<dbReference type="Proteomes" id="UP001329430">
    <property type="component" value="Chromosome 4"/>
</dbReference>
<dbReference type="Pfam" id="PF00023">
    <property type="entry name" value="Ank"/>
    <property type="match status" value="1"/>
</dbReference>
<dbReference type="PANTHER" id="PTHR24126:SF14">
    <property type="entry name" value="ANK_REP_REGION DOMAIN-CONTAINING PROTEIN"/>
    <property type="match status" value="1"/>
</dbReference>
<protein>
    <submittedName>
        <fullName evidence="4">Uncharacterized protein</fullName>
    </submittedName>
</protein>
<feature type="repeat" description="ANK" evidence="3">
    <location>
        <begin position="215"/>
        <end position="248"/>
    </location>
</feature>
<keyword evidence="5" id="KW-1185">Reference proteome</keyword>
<keyword evidence="2 3" id="KW-0040">ANK repeat</keyword>
<organism evidence="4 5">
    <name type="scientific">Pyrocoelia pectoralis</name>
    <dbReference type="NCBI Taxonomy" id="417401"/>
    <lineage>
        <taxon>Eukaryota</taxon>
        <taxon>Metazoa</taxon>
        <taxon>Ecdysozoa</taxon>
        <taxon>Arthropoda</taxon>
        <taxon>Hexapoda</taxon>
        <taxon>Insecta</taxon>
        <taxon>Pterygota</taxon>
        <taxon>Neoptera</taxon>
        <taxon>Endopterygota</taxon>
        <taxon>Coleoptera</taxon>
        <taxon>Polyphaga</taxon>
        <taxon>Elateriformia</taxon>
        <taxon>Elateroidea</taxon>
        <taxon>Lampyridae</taxon>
        <taxon>Lampyrinae</taxon>
        <taxon>Pyrocoelia</taxon>
    </lineage>
</organism>
<dbReference type="Pfam" id="PF12796">
    <property type="entry name" value="Ank_2"/>
    <property type="match status" value="1"/>
</dbReference>
<evidence type="ECO:0000256" key="3">
    <source>
        <dbReference type="PROSITE-ProRule" id="PRU00023"/>
    </source>
</evidence>
<keyword evidence="1" id="KW-0677">Repeat</keyword>
<evidence type="ECO:0000256" key="2">
    <source>
        <dbReference type="ARBA" id="ARBA00023043"/>
    </source>
</evidence>
<gene>
    <name evidence="4" type="ORF">RI129_005767</name>
</gene>
<dbReference type="AlphaFoldDB" id="A0AAN7ZJ81"/>
<dbReference type="PROSITE" id="PS50088">
    <property type="entry name" value="ANK_REPEAT"/>
    <property type="match status" value="3"/>
</dbReference>
<dbReference type="EMBL" id="JAVRBK010000004">
    <property type="protein sequence ID" value="KAK5644467.1"/>
    <property type="molecule type" value="Genomic_DNA"/>
</dbReference>
<accession>A0AAN7ZJ81</accession>
<sequence>MERSIIYKYKMRLDVGATHTGNVGEFQINSVYYLHFRGTKTKFQINNLAPCTLYNFRIKYLSDESQSDWLYFKSATETLQYFVMHVTRAVKFGKKSVIRKIVTNRPTLLECVNKEGKTPLIQAIEQDDLQMVTFLLNIGANVNNSTLITKRTPLMVALFRNNIHISNLLISKGGDASAVDCNNLTAFHYAVDSNIINNVELCIQHKFNINASDNKGWTPLIRAVILNCCDEILLLLLKNGADASLKDKRGFDFKAHLKINNRCINEEEG</sequence>
<dbReference type="InterPro" id="IPR036770">
    <property type="entry name" value="Ankyrin_rpt-contain_sf"/>
</dbReference>
<feature type="repeat" description="ANK" evidence="3">
    <location>
        <begin position="115"/>
        <end position="147"/>
    </location>
</feature>
<evidence type="ECO:0000313" key="5">
    <source>
        <dbReference type="Proteomes" id="UP001329430"/>
    </source>
</evidence>
<dbReference type="InterPro" id="IPR002110">
    <property type="entry name" value="Ankyrin_rpt"/>
</dbReference>
<dbReference type="PANTHER" id="PTHR24126">
    <property type="entry name" value="ANKYRIN REPEAT, PH AND SEC7 DOMAIN CONTAINING PROTEIN SECG-RELATED"/>
    <property type="match status" value="1"/>
</dbReference>
<evidence type="ECO:0000313" key="4">
    <source>
        <dbReference type="EMBL" id="KAK5644467.1"/>
    </source>
</evidence>
<name>A0AAN7ZJ81_9COLE</name>
<comment type="caution">
    <text evidence="4">The sequence shown here is derived from an EMBL/GenBank/DDBJ whole genome shotgun (WGS) entry which is preliminary data.</text>
</comment>